<evidence type="ECO:0000256" key="2">
    <source>
        <dbReference type="SAM" id="SignalP"/>
    </source>
</evidence>
<evidence type="ECO:0000313" key="4">
    <source>
        <dbReference type="Proteomes" id="UP000811899"/>
    </source>
</evidence>
<evidence type="ECO:0000256" key="1">
    <source>
        <dbReference type="ARBA" id="ARBA00022729"/>
    </source>
</evidence>
<keyword evidence="1 2" id="KW-0732">Signal</keyword>
<sequence>MINFRALFLGMVLLLGCAATAFAQTPSLPRVAVSLRDVIDTVEKSFSSEADSRYSDDTIFLYDLSADFVQKTIMAGKTPKEMMADGEFLFKNADYKHRDPLKFRFEYFRPTRHEIVTDGISLWTYLPANRQVILSDMTSFFDPQYSDPTRNRGFTFLQGLPRISRDFQITYSTQGRDMNGNYILELTPRQAMETVEKLFIVVNKDAVTRYVQYNNRHIINPNNKGNRMKDYPQLAFPILSTTVIDHKGNATVMEFSNIRPNTGLGDLLFSFSIPADVQTVRPPGSTGRP</sequence>
<dbReference type="Gene3D" id="2.50.20.10">
    <property type="entry name" value="Lipoprotein localisation LolA/LolB/LppX"/>
    <property type="match status" value="1"/>
</dbReference>
<dbReference type="PROSITE" id="PS51257">
    <property type="entry name" value="PROKAR_LIPOPROTEIN"/>
    <property type="match status" value="1"/>
</dbReference>
<proteinExistence type="predicted"/>
<reference evidence="3 4" key="1">
    <citation type="submission" date="2021-05" db="EMBL/GenBank/DDBJ databases">
        <title>The draft genome of Geobacter pelophilus DSM 12255.</title>
        <authorList>
            <person name="Xu Z."/>
            <person name="Masuda Y."/>
            <person name="Itoh H."/>
            <person name="Senoo K."/>
        </authorList>
    </citation>
    <scope>NUCLEOTIDE SEQUENCE [LARGE SCALE GENOMIC DNA]</scope>
    <source>
        <strain evidence="3 4">DSM 12255</strain>
    </source>
</reference>
<dbReference type="Proteomes" id="UP000811899">
    <property type="component" value="Unassembled WGS sequence"/>
</dbReference>
<dbReference type="CDD" id="cd16325">
    <property type="entry name" value="LolA"/>
    <property type="match status" value="1"/>
</dbReference>
<gene>
    <name evidence="3" type="ORF">KI809_06835</name>
</gene>
<dbReference type="SUPFAM" id="SSF89392">
    <property type="entry name" value="Prokaryotic lipoproteins and lipoprotein localization factors"/>
    <property type="match status" value="1"/>
</dbReference>
<dbReference type="InterPro" id="IPR029046">
    <property type="entry name" value="LolA/LolB/LppX"/>
</dbReference>
<dbReference type="PANTHER" id="PTHR35869">
    <property type="entry name" value="OUTER-MEMBRANE LIPOPROTEIN CARRIER PROTEIN"/>
    <property type="match status" value="1"/>
</dbReference>
<feature type="signal peptide" evidence="2">
    <location>
        <begin position="1"/>
        <end position="23"/>
    </location>
</feature>
<name>A0AAW4L7L2_9BACT</name>
<dbReference type="AlphaFoldDB" id="A0AAW4L7L2"/>
<evidence type="ECO:0000313" key="3">
    <source>
        <dbReference type="EMBL" id="MBT0664014.1"/>
    </source>
</evidence>
<keyword evidence="4" id="KW-1185">Reference proteome</keyword>
<keyword evidence="3" id="KW-0449">Lipoprotein</keyword>
<dbReference type="Pfam" id="PF03548">
    <property type="entry name" value="LolA"/>
    <property type="match status" value="1"/>
</dbReference>
<organism evidence="3 4">
    <name type="scientific">Geoanaerobacter pelophilus</name>
    <dbReference type="NCBI Taxonomy" id="60036"/>
    <lineage>
        <taxon>Bacteria</taxon>
        <taxon>Pseudomonadati</taxon>
        <taxon>Thermodesulfobacteriota</taxon>
        <taxon>Desulfuromonadia</taxon>
        <taxon>Geobacterales</taxon>
        <taxon>Geobacteraceae</taxon>
        <taxon>Geoanaerobacter</taxon>
    </lineage>
</organism>
<feature type="chain" id="PRO_5043834460" evidence="2">
    <location>
        <begin position="24"/>
        <end position="289"/>
    </location>
</feature>
<dbReference type="EMBL" id="JAHCVJ010000002">
    <property type="protein sequence ID" value="MBT0664014.1"/>
    <property type="molecule type" value="Genomic_DNA"/>
</dbReference>
<accession>A0AAW4L7L2</accession>
<protein>
    <submittedName>
        <fullName evidence="3">Outer-membrane lipoprotein carrier protein LolA</fullName>
    </submittedName>
</protein>
<dbReference type="InterPro" id="IPR004564">
    <property type="entry name" value="OM_lipoprot_carrier_LolA-like"/>
</dbReference>
<dbReference type="RefSeq" id="WP_214170785.1">
    <property type="nucleotide sequence ID" value="NZ_JAHCVJ010000002.1"/>
</dbReference>
<dbReference type="PANTHER" id="PTHR35869:SF1">
    <property type="entry name" value="OUTER-MEMBRANE LIPOPROTEIN CARRIER PROTEIN"/>
    <property type="match status" value="1"/>
</dbReference>
<comment type="caution">
    <text evidence="3">The sequence shown here is derived from an EMBL/GenBank/DDBJ whole genome shotgun (WGS) entry which is preliminary data.</text>
</comment>